<organism evidence="6 7">
    <name type="scientific">Atta colombica</name>
    <dbReference type="NCBI Taxonomy" id="520822"/>
    <lineage>
        <taxon>Eukaryota</taxon>
        <taxon>Metazoa</taxon>
        <taxon>Ecdysozoa</taxon>
        <taxon>Arthropoda</taxon>
        <taxon>Hexapoda</taxon>
        <taxon>Insecta</taxon>
        <taxon>Pterygota</taxon>
        <taxon>Neoptera</taxon>
        <taxon>Endopterygota</taxon>
        <taxon>Hymenoptera</taxon>
        <taxon>Apocrita</taxon>
        <taxon>Aculeata</taxon>
        <taxon>Formicoidea</taxon>
        <taxon>Formicidae</taxon>
        <taxon>Myrmicinae</taxon>
        <taxon>Atta</taxon>
    </lineage>
</organism>
<feature type="transmembrane region" description="Helical" evidence="5">
    <location>
        <begin position="432"/>
        <end position="453"/>
    </location>
</feature>
<dbReference type="InterPro" id="IPR005828">
    <property type="entry name" value="MFS_sugar_transport-like"/>
</dbReference>
<gene>
    <name evidence="6" type="ORF">ALC53_07565</name>
</gene>
<evidence type="ECO:0000256" key="2">
    <source>
        <dbReference type="ARBA" id="ARBA00022692"/>
    </source>
</evidence>
<accession>A0A151I2X7</accession>
<dbReference type="AlphaFoldDB" id="A0A151I2X7"/>
<name>A0A151I2X7_9HYME</name>
<keyword evidence="3 5" id="KW-1133">Transmembrane helix</keyword>
<feature type="transmembrane region" description="Helical" evidence="5">
    <location>
        <begin position="374"/>
        <end position="394"/>
    </location>
</feature>
<reference evidence="6 7" key="1">
    <citation type="submission" date="2015-09" db="EMBL/GenBank/DDBJ databases">
        <title>Atta colombica WGS genome.</title>
        <authorList>
            <person name="Nygaard S."/>
            <person name="Hu H."/>
            <person name="Boomsma J."/>
            <person name="Zhang G."/>
        </authorList>
    </citation>
    <scope>NUCLEOTIDE SEQUENCE [LARGE SCALE GENOMIC DNA]</scope>
    <source>
        <strain evidence="6">Treedump-2</strain>
        <tissue evidence="6">Whole body</tissue>
    </source>
</reference>
<dbReference type="GO" id="GO:0022857">
    <property type="term" value="F:transmembrane transporter activity"/>
    <property type="evidence" value="ECO:0007669"/>
    <property type="project" value="InterPro"/>
</dbReference>
<evidence type="ECO:0000313" key="6">
    <source>
        <dbReference type="EMBL" id="KYM81975.1"/>
    </source>
</evidence>
<evidence type="ECO:0000256" key="4">
    <source>
        <dbReference type="ARBA" id="ARBA00023136"/>
    </source>
</evidence>
<evidence type="ECO:0000256" key="3">
    <source>
        <dbReference type="ARBA" id="ARBA00022989"/>
    </source>
</evidence>
<dbReference type="STRING" id="520822.A0A151I2X7"/>
<evidence type="ECO:0000256" key="5">
    <source>
        <dbReference type="SAM" id="Phobius"/>
    </source>
</evidence>
<feature type="transmembrane region" description="Helical" evidence="5">
    <location>
        <begin position="280"/>
        <end position="299"/>
    </location>
</feature>
<feature type="transmembrane region" description="Helical" evidence="5">
    <location>
        <begin position="115"/>
        <end position="132"/>
    </location>
</feature>
<protein>
    <submittedName>
        <fullName evidence="6">Solute carrier family 22 member 6-B</fullName>
    </submittedName>
</protein>
<evidence type="ECO:0000313" key="7">
    <source>
        <dbReference type="Proteomes" id="UP000078540"/>
    </source>
</evidence>
<proteinExistence type="predicted"/>
<feature type="transmembrane region" description="Helical" evidence="5">
    <location>
        <begin position="343"/>
        <end position="368"/>
    </location>
</feature>
<dbReference type="GO" id="GO:0016020">
    <property type="term" value="C:membrane"/>
    <property type="evidence" value="ECO:0007669"/>
    <property type="project" value="UniProtKB-SubCell"/>
</dbReference>
<feature type="transmembrane region" description="Helical" evidence="5">
    <location>
        <begin position="138"/>
        <end position="158"/>
    </location>
</feature>
<keyword evidence="4 5" id="KW-0472">Membrane</keyword>
<feature type="transmembrane region" description="Helical" evidence="5">
    <location>
        <begin position="311"/>
        <end position="331"/>
    </location>
</feature>
<keyword evidence="7" id="KW-1185">Reference proteome</keyword>
<feature type="transmembrane region" description="Helical" evidence="5">
    <location>
        <begin position="406"/>
        <end position="426"/>
    </location>
</feature>
<dbReference type="PANTHER" id="PTHR24064">
    <property type="entry name" value="SOLUTE CARRIER FAMILY 22 MEMBER"/>
    <property type="match status" value="1"/>
</dbReference>
<sequence>MNAEEAKVGCFQMMLVLLLGINYVIVAMSHGLPVFHNYTPKFYCQMKDSTLKSYGCQLMENSSMFVNLTFASPEVSTFMSCSGEYHFETEFMENSVVTEWGLVCEKRYLSFLGPTVYYIGVLLGAWITGFLIDRIGRLPVQAICLYVQGTMAVALYIVQVKISYHDIKNRKTLEANSINLKNKFSNVELWQEMPSSAENFNKRHLPSNSKCDQESKMTTPSKCDKKFFLRDTEEVMLCKIKKEKTSKNEEKTGSIDTKQTVNKINSTLKNAIESSILRKYGAIMICQWWTFTIACNILDDLTPNFQINRHITFALSAALEMATNTFVYFILSRYGRRLPICIYQSFNGIVCILIAAFFILTAAIAPWIDIAKTTILLFGKVTIMSTLSIVYLYTVEIFPTVIRGRCLGLCVMSAKIGSLSILHLLLLRHVSLPIPLLIIGMLCLVSSVLVLILPETLNKILPDQVMDMKNIIDENNCKSDDINIENDIKEDLTERQILRQKLFSENWVDAGNGILVNFMENKNTE</sequence>
<dbReference type="InterPro" id="IPR036259">
    <property type="entry name" value="MFS_trans_sf"/>
</dbReference>
<dbReference type="Gene3D" id="1.20.1250.20">
    <property type="entry name" value="MFS general substrate transporter like domains"/>
    <property type="match status" value="1"/>
</dbReference>
<feature type="transmembrane region" description="Helical" evidence="5">
    <location>
        <begin position="6"/>
        <end position="26"/>
    </location>
</feature>
<evidence type="ECO:0000256" key="1">
    <source>
        <dbReference type="ARBA" id="ARBA00004141"/>
    </source>
</evidence>
<dbReference type="SUPFAM" id="SSF103473">
    <property type="entry name" value="MFS general substrate transporter"/>
    <property type="match status" value="2"/>
</dbReference>
<dbReference type="EMBL" id="KQ976525">
    <property type="protein sequence ID" value="KYM81975.1"/>
    <property type="molecule type" value="Genomic_DNA"/>
</dbReference>
<dbReference type="Proteomes" id="UP000078540">
    <property type="component" value="Unassembled WGS sequence"/>
</dbReference>
<comment type="subcellular location">
    <subcellularLocation>
        <location evidence="1">Membrane</location>
        <topology evidence="1">Multi-pass membrane protein</topology>
    </subcellularLocation>
</comment>
<keyword evidence="2 5" id="KW-0812">Transmembrane</keyword>
<dbReference type="Pfam" id="PF00083">
    <property type="entry name" value="Sugar_tr"/>
    <property type="match status" value="1"/>
</dbReference>